<dbReference type="PANTHER" id="PTHR40396:SF1">
    <property type="entry name" value="ATPASE AAA-TYPE CORE DOMAIN-CONTAINING PROTEIN"/>
    <property type="match status" value="1"/>
</dbReference>
<dbReference type="InterPro" id="IPR041685">
    <property type="entry name" value="AAA_GajA/Old/RecF-like"/>
</dbReference>
<dbReference type="InterPro" id="IPR027417">
    <property type="entry name" value="P-loop_NTPase"/>
</dbReference>
<dbReference type="PANTHER" id="PTHR40396">
    <property type="entry name" value="ATPASE-LIKE PROTEIN"/>
    <property type="match status" value="1"/>
</dbReference>
<name>A0A6B1D238_9CHLR</name>
<feature type="domain" description="ATPase AAA-type core" evidence="2">
    <location>
        <begin position="284"/>
        <end position="384"/>
    </location>
</feature>
<accession>A0A6B1D238</accession>
<evidence type="ECO:0000259" key="1">
    <source>
        <dbReference type="Pfam" id="PF13175"/>
    </source>
</evidence>
<evidence type="ECO:0000259" key="2">
    <source>
        <dbReference type="Pfam" id="PF13304"/>
    </source>
</evidence>
<comment type="caution">
    <text evidence="3">The sequence shown here is derived from an EMBL/GenBank/DDBJ whole genome shotgun (WGS) entry which is preliminary data.</text>
</comment>
<proteinExistence type="predicted"/>
<protein>
    <submittedName>
        <fullName evidence="3">AAA family ATPase</fullName>
    </submittedName>
</protein>
<dbReference type="EMBL" id="VXMH01000006">
    <property type="protein sequence ID" value="MYC93467.1"/>
    <property type="molecule type" value="Genomic_DNA"/>
</dbReference>
<dbReference type="Pfam" id="PF13304">
    <property type="entry name" value="AAA_21"/>
    <property type="match status" value="1"/>
</dbReference>
<dbReference type="InterPro" id="IPR003959">
    <property type="entry name" value="ATPase_AAA_core"/>
</dbReference>
<sequence length="475" mass="53714">MITRIELDGFKTFQDFSLDLAPLQVIVGANGAGKSNLFDALQLLSRLADSDLLTAFQDMRGEVGELFTIRTDGGTSDRINLAVEMLVNREVQDDWGTRKELRYARMRYELVIVRRRDELDLDRLYVEHEMLATIPRNRDRWTKSYNLKTESAWIPRITGGRSPFISTDLEMRKPTLTLHQDGRGGRRNIVAEQAERTVLSGIQNTEFPHAFAVAEEMRAWRFLHLNPGVLRQPSPMTATTKMAADGSFLPNALARMSAIDPMLLADVSRDLANRVPGILQIEVEEDRKLERFVIWAKTVDGRRFSSRVLSDGTLRLLALITMTNDPDHEGVLCFEEPENGVHPSRLGSMTHLLRELATDFSEPKQADFPLRQILSNTHSPAFISYTEILPHVLFAHMVTRVNPADNQQPQRVTKISPVIPDPLQPQLPIPAELRSYTLSEVCDYLESANLEEARRELEGKLARANGRPIAESLEG</sequence>
<reference evidence="3" key="1">
    <citation type="submission" date="2019-09" db="EMBL/GenBank/DDBJ databases">
        <title>Characterisation of the sponge microbiome using genome-centric metagenomics.</title>
        <authorList>
            <person name="Engelberts J.P."/>
            <person name="Robbins S.J."/>
            <person name="De Goeij J.M."/>
            <person name="Aranda M."/>
            <person name="Bell S.C."/>
            <person name="Webster N.S."/>
        </authorList>
    </citation>
    <scope>NUCLEOTIDE SEQUENCE</scope>
    <source>
        <strain evidence="3">SB0661_bin_32</strain>
    </source>
</reference>
<dbReference type="Pfam" id="PF13175">
    <property type="entry name" value="AAA_15"/>
    <property type="match status" value="1"/>
</dbReference>
<dbReference type="AlphaFoldDB" id="A0A6B1D238"/>
<dbReference type="GO" id="GO:0016887">
    <property type="term" value="F:ATP hydrolysis activity"/>
    <property type="evidence" value="ECO:0007669"/>
    <property type="project" value="InterPro"/>
</dbReference>
<feature type="domain" description="Endonuclease GajA/Old nuclease/RecF-like AAA" evidence="1">
    <location>
        <begin position="1"/>
        <end position="48"/>
    </location>
</feature>
<organism evidence="3">
    <name type="scientific">Caldilineaceae bacterium SB0661_bin_32</name>
    <dbReference type="NCBI Taxonomy" id="2605255"/>
    <lineage>
        <taxon>Bacteria</taxon>
        <taxon>Bacillati</taxon>
        <taxon>Chloroflexota</taxon>
        <taxon>Caldilineae</taxon>
        <taxon>Caldilineales</taxon>
        <taxon>Caldilineaceae</taxon>
    </lineage>
</organism>
<dbReference type="GO" id="GO:0005524">
    <property type="term" value="F:ATP binding"/>
    <property type="evidence" value="ECO:0007669"/>
    <property type="project" value="InterPro"/>
</dbReference>
<evidence type="ECO:0000313" key="3">
    <source>
        <dbReference type="EMBL" id="MYC93467.1"/>
    </source>
</evidence>
<dbReference type="Gene3D" id="3.40.50.300">
    <property type="entry name" value="P-loop containing nucleotide triphosphate hydrolases"/>
    <property type="match status" value="2"/>
</dbReference>
<dbReference type="SUPFAM" id="SSF52540">
    <property type="entry name" value="P-loop containing nucleoside triphosphate hydrolases"/>
    <property type="match status" value="1"/>
</dbReference>
<gene>
    <name evidence="3" type="ORF">F4X14_00720</name>
</gene>